<sequence>MNRKTIARCVLVAMLSASATAFAQPHGPDQHGDQHGGPGGHGAPHGGPAHGQPGRGAPMHDASIGRPGGPVPHSDWHKGERLPGEYRDRNYVVDDWHGHGLSAPPRGYHWVGVNGDYVLAAIATGLIANVVISAH</sequence>
<feature type="chain" id="PRO_5031234320" description="Ni/Co efflux regulator RcnB" evidence="2">
    <location>
        <begin position="24"/>
        <end position="135"/>
    </location>
</feature>
<gene>
    <name evidence="3" type="ORF">FAZ98_23425</name>
</gene>
<evidence type="ECO:0000313" key="4">
    <source>
        <dbReference type="Proteomes" id="UP000433577"/>
    </source>
</evidence>
<reference evidence="3 4" key="1">
    <citation type="submission" date="2019-12" db="EMBL/GenBank/DDBJ databases">
        <title>Paraburkholderia acidiphila 7Q-K02 sp. nov and Paraburkholderia acidisoli DHF22 sp. nov., two strains isolated from forest soil.</title>
        <authorList>
            <person name="Gao Z."/>
            <person name="Qiu L."/>
        </authorList>
    </citation>
    <scope>NUCLEOTIDE SEQUENCE [LARGE SCALE GENOMIC DNA]</scope>
    <source>
        <strain evidence="3 4">DHF22</strain>
    </source>
</reference>
<accession>A0A7Z2JIX3</accession>
<feature type="region of interest" description="Disordered" evidence="1">
    <location>
        <begin position="23"/>
        <end position="82"/>
    </location>
</feature>
<dbReference type="Gene3D" id="3.10.450.160">
    <property type="entry name" value="inner membrane protein cigr"/>
    <property type="match status" value="1"/>
</dbReference>
<protein>
    <recommendedName>
        <fullName evidence="5">Ni/Co efflux regulator RcnB</fullName>
    </recommendedName>
</protein>
<proteinExistence type="predicted"/>
<dbReference type="AlphaFoldDB" id="A0A7Z2JIX3"/>
<dbReference type="EMBL" id="CP046915">
    <property type="protein sequence ID" value="QGZ64775.1"/>
    <property type="molecule type" value="Genomic_DNA"/>
</dbReference>
<feature type="signal peptide" evidence="2">
    <location>
        <begin position="1"/>
        <end position="23"/>
    </location>
</feature>
<organism evidence="3 4">
    <name type="scientific">Paraburkholderia acidisoli</name>
    <dbReference type="NCBI Taxonomy" id="2571748"/>
    <lineage>
        <taxon>Bacteria</taxon>
        <taxon>Pseudomonadati</taxon>
        <taxon>Pseudomonadota</taxon>
        <taxon>Betaproteobacteria</taxon>
        <taxon>Burkholderiales</taxon>
        <taxon>Burkholderiaceae</taxon>
        <taxon>Paraburkholderia</taxon>
    </lineage>
</organism>
<evidence type="ECO:0000313" key="3">
    <source>
        <dbReference type="EMBL" id="QGZ64775.1"/>
    </source>
</evidence>
<keyword evidence="4" id="KW-1185">Reference proteome</keyword>
<evidence type="ECO:0000256" key="1">
    <source>
        <dbReference type="SAM" id="MobiDB-lite"/>
    </source>
</evidence>
<feature type="compositionally biased region" description="Gly residues" evidence="1">
    <location>
        <begin position="35"/>
        <end position="49"/>
    </location>
</feature>
<name>A0A7Z2JIX3_9BURK</name>
<dbReference type="OrthoDB" id="6687316at2"/>
<keyword evidence="2" id="KW-0732">Signal</keyword>
<dbReference type="Pfam" id="PF11776">
    <property type="entry name" value="RcnB"/>
    <property type="match status" value="1"/>
</dbReference>
<dbReference type="KEGG" id="pacs:FAZ98_23425"/>
<dbReference type="Proteomes" id="UP000433577">
    <property type="component" value="Chromosome 3"/>
</dbReference>
<evidence type="ECO:0008006" key="5">
    <source>
        <dbReference type="Google" id="ProtNLM"/>
    </source>
</evidence>
<evidence type="ECO:0000256" key="2">
    <source>
        <dbReference type="SAM" id="SignalP"/>
    </source>
</evidence>
<dbReference type="InterPro" id="IPR024572">
    <property type="entry name" value="RcnB"/>
</dbReference>